<sequence length="339" mass="36648">MDSALCSLIDTIVRGSKLSISLLRISNITEDSFHVSLEARLTKTGPASASITPMTVDLCGPAGHFGNMTLPALATQVYGTDVVVISQLMSIIDKEALRAFIRDIIQGGSVVLSLRNGQASISALGLGPRRIVFDKTLELPGMKGPVVSVHAASINQADPREVGPMSNSTAPLLNNPTTASISSSVEPESGNTISIVLHVANPSPFEIDFGTCFFDIQNAEGEALAELKGRLDIRRHHFEVTFQGNANKSVAIRLAADMKKDARGGRTYNKHEKNDGQSPEVRLVGKRCVGADWCDETIKGIDLPLQNVQKLFRALEIDGGVEKAEDKRGRFKWTQGWMR</sequence>
<dbReference type="Proteomes" id="UP001143856">
    <property type="component" value="Unassembled WGS sequence"/>
</dbReference>
<keyword evidence="2" id="KW-1185">Reference proteome</keyword>
<accession>A0ACC1P1Q0</accession>
<dbReference type="EMBL" id="JAPDGR010001155">
    <property type="protein sequence ID" value="KAJ2985151.1"/>
    <property type="molecule type" value="Genomic_DNA"/>
</dbReference>
<evidence type="ECO:0000313" key="2">
    <source>
        <dbReference type="Proteomes" id="UP001143856"/>
    </source>
</evidence>
<reference evidence="1" key="1">
    <citation type="submission" date="2022-10" db="EMBL/GenBank/DDBJ databases">
        <title>Genome Sequence of Xylaria curta.</title>
        <authorList>
            <person name="Buettner E."/>
        </authorList>
    </citation>
    <scope>NUCLEOTIDE SEQUENCE</scope>
    <source>
        <strain evidence="1">Babe10</strain>
    </source>
</reference>
<comment type="caution">
    <text evidence="1">The sequence shown here is derived from an EMBL/GenBank/DDBJ whole genome shotgun (WGS) entry which is preliminary data.</text>
</comment>
<protein>
    <submittedName>
        <fullName evidence="1">Uncharacterized protein</fullName>
    </submittedName>
</protein>
<gene>
    <name evidence="1" type="ORF">NUW58_g5688</name>
</gene>
<organism evidence="1 2">
    <name type="scientific">Xylaria curta</name>
    <dbReference type="NCBI Taxonomy" id="42375"/>
    <lineage>
        <taxon>Eukaryota</taxon>
        <taxon>Fungi</taxon>
        <taxon>Dikarya</taxon>
        <taxon>Ascomycota</taxon>
        <taxon>Pezizomycotina</taxon>
        <taxon>Sordariomycetes</taxon>
        <taxon>Xylariomycetidae</taxon>
        <taxon>Xylariales</taxon>
        <taxon>Xylariaceae</taxon>
        <taxon>Xylaria</taxon>
    </lineage>
</organism>
<evidence type="ECO:0000313" key="1">
    <source>
        <dbReference type="EMBL" id="KAJ2985151.1"/>
    </source>
</evidence>
<proteinExistence type="predicted"/>
<name>A0ACC1P1Q0_9PEZI</name>